<dbReference type="SUPFAM" id="SSF55729">
    <property type="entry name" value="Acyl-CoA N-acyltransferases (Nat)"/>
    <property type="match status" value="1"/>
</dbReference>
<dbReference type="AlphaFoldDB" id="A0A8H7Q1Q6"/>
<evidence type="ECO:0000313" key="2">
    <source>
        <dbReference type="EMBL" id="KAG2183705.1"/>
    </source>
</evidence>
<keyword evidence="3" id="KW-1185">Reference proteome</keyword>
<dbReference type="EMBL" id="JAEPQZ010000003">
    <property type="protein sequence ID" value="KAG2183705.1"/>
    <property type="molecule type" value="Genomic_DNA"/>
</dbReference>
<protein>
    <recommendedName>
        <fullName evidence="1">N-acetyltransferase domain-containing protein</fullName>
    </recommendedName>
</protein>
<evidence type="ECO:0000259" key="1">
    <source>
        <dbReference type="PROSITE" id="PS51186"/>
    </source>
</evidence>
<dbReference type="GO" id="GO:0016747">
    <property type="term" value="F:acyltransferase activity, transferring groups other than amino-acyl groups"/>
    <property type="evidence" value="ECO:0007669"/>
    <property type="project" value="InterPro"/>
</dbReference>
<reference evidence="2" key="1">
    <citation type="submission" date="2020-12" db="EMBL/GenBank/DDBJ databases">
        <title>Metabolic potential, ecology and presence of endohyphal bacteria is reflected in genomic diversity of Mucoromycotina.</title>
        <authorList>
            <person name="Muszewska A."/>
            <person name="Okrasinska A."/>
            <person name="Steczkiewicz K."/>
            <person name="Drgas O."/>
            <person name="Orlowska M."/>
            <person name="Perlinska-Lenart U."/>
            <person name="Aleksandrzak-Piekarczyk T."/>
            <person name="Szatraj K."/>
            <person name="Zielenkiewicz U."/>
            <person name="Pilsyk S."/>
            <person name="Malc E."/>
            <person name="Mieczkowski P."/>
            <person name="Kruszewska J.S."/>
            <person name="Biernat P."/>
            <person name="Pawlowska J."/>
        </authorList>
    </citation>
    <scope>NUCLEOTIDE SEQUENCE</scope>
    <source>
        <strain evidence="2">WA0000067209</strain>
    </source>
</reference>
<gene>
    <name evidence="2" type="ORF">INT43_006716</name>
</gene>
<dbReference type="CDD" id="cd04301">
    <property type="entry name" value="NAT_SF"/>
    <property type="match status" value="1"/>
</dbReference>
<feature type="domain" description="N-acetyltransferase" evidence="1">
    <location>
        <begin position="78"/>
        <end position="217"/>
    </location>
</feature>
<dbReference type="Pfam" id="PF13508">
    <property type="entry name" value="Acetyltransf_7"/>
    <property type="match status" value="1"/>
</dbReference>
<dbReference type="Gene3D" id="3.40.630.30">
    <property type="match status" value="1"/>
</dbReference>
<dbReference type="Proteomes" id="UP000654370">
    <property type="component" value="Unassembled WGS sequence"/>
</dbReference>
<dbReference type="PROSITE" id="PS51186">
    <property type="entry name" value="GNAT"/>
    <property type="match status" value="1"/>
</dbReference>
<dbReference type="OrthoDB" id="41532at2759"/>
<name>A0A8H7Q1Q6_MORIS</name>
<dbReference type="InterPro" id="IPR016181">
    <property type="entry name" value="Acyl_CoA_acyltransferase"/>
</dbReference>
<accession>A0A8H7Q1Q6</accession>
<sequence>MSAEQPPVYAVIRSEVVEWNKFASETDWASQALKEFHDQDEECPESCQAIYYMIDKTEKKIIEKVFSVTWRPIPAHAKAFRDLNWVWVERLFKIEKEDVRQLEQPEETIIKPGGEIFFCQSGKELVGTVAMVHEHGDYELAKMSVADAYQGRGLSHVLMHSTTLWAKNHNLPGVTILSSQKLVNAIALYKKHGYETVRLGSHPNYARCDIIMRLNLEN</sequence>
<organism evidence="2 3">
    <name type="scientific">Mortierella isabellina</name>
    <name type="common">Filamentous fungus</name>
    <name type="synonym">Umbelopsis isabellina</name>
    <dbReference type="NCBI Taxonomy" id="91625"/>
    <lineage>
        <taxon>Eukaryota</taxon>
        <taxon>Fungi</taxon>
        <taxon>Fungi incertae sedis</taxon>
        <taxon>Mucoromycota</taxon>
        <taxon>Mucoromycotina</taxon>
        <taxon>Umbelopsidomycetes</taxon>
        <taxon>Umbelopsidales</taxon>
        <taxon>Umbelopsidaceae</taxon>
        <taxon>Umbelopsis</taxon>
    </lineage>
</organism>
<dbReference type="InterPro" id="IPR000182">
    <property type="entry name" value="GNAT_dom"/>
</dbReference>
<proteinExistence type="predicted"/>
<comment type="caution">
    <text evidence="2">The sequence shown here is derived from an EMBL/GenBank/DDBJ whole genome shotgun (WGS) entry which is preliminary data.</text>
</comment>
<evidence type="ECO:0000313" key="3">
    <source>
        <dbReference type="Proteomes" id="UP000654370"/>
    </source>
</evidence>